<name>A0A2A6F756_9HYPH</name>
<dbReference type="EC" id="1.3.99.-" evidence="14"/>
<evidence type="ECO:0000256" key="14">
    <source>
        <dbReference type="HAMAP-Rule" id="MF_02239"/>
    </source>
</evidence>
<dbReference type="EMBL" id="NWQG01000230">
    <property type="protein sequence ID" value="PDQ17777.1"/>
    <property type="molecule type" value="Genomic_DNA"/>
</dbReference>
<proteinExistence type="inferred from homology"/>
<feature type="transmembrane region" description="Helical" evidence="14">
    <location>
        <begin position="121"/>
        <end position="142"/>
    </location>
</feature>
<keyword evidence="7 14" id="KW-0812">Transmembrane</keyword>
<keyword evidence="11 14" id="KW-0408">Iron</keyword>
<dbReference type="Pfam" id="PF03653">
    <property type="entry name" value="UPF0093"/>
    <property type="match status" value="1"/>
</dbReference>
<dbReference type="InterPro" id="IPR005265">
    <property type="entry name" value="HemJ-like"/>
</dbReference>
<evidence type="ECO:0000256" key="8">
    <source>
        <dbReference type="ARBA" id="ARBA00022723"/>
    </source>
</evidence>
<organism evidence="15 16">
    <name type="scientific">Mesorhizobium sanjuanii</name>
    <dbReference type="NCBI Taxonomy" id="2037900"/>
    <lineage>
        <taxon>Bacteria</taxon>
        <taxon>Pseudomonadati</taxon>
        <taxon>Pseudomonadota</taxon>
        <taxon>Alphaproteobacteria</taxon>
        <taxon>Hyphomicrobiales</taxon>
        <taxon>Phyllobacteriaceae</taxon>
        <taxon>Mesorhizobium</taxon>
    </lineage>
</organism>
<feature type="transmembrane region" description="Helical" evidence="14">
    <location>
        <begin position="52"/>
        <end position="73"/>
    </location>
</feature>
<keyword evidence="16" id="KW-1185">Reference proteome</keyword>
<sequence>MTMMGKGSQEGGANGGATAMRRAAIAIAVFLVLAGLLFLFGPDDFYPWAKAIHVIAVISWMAGMLYLPRLLVYHADAEKGSVQSETFKVMERRLLRGIINPAMVVTWAFGLWLAWKGFGFHGGWLHAKIAAVLGLSAVHGYLAGAVRKFAEDRNEKTARHWRIVNEIPTLLMIVIVVLVIVKPF</sequence>
<reference evidence="15 16" key="1">
    <citation type="submission" date="2017-09" db="EMBL/GenBank/DDBJ databases">
        <title>Mesorhizobum sanjuanii sp. nov. isolated from nodules of Lotus tenuis in saline-alkaline lowlands of Flooding Pampa.</title>
        <authorList>
            <person name="Sannazzaro A.I."/>
            <person name="Torres Tejerizo G.A."/>
            <person name="Fontana F."/>
            <person name="Cumpa Velazquez L.M."/>
            <person name="Hansen L."/>
            <person name="Pistorio M."/>
            <person name="Estrella M.J."/>
        </authorList>
    </citation>
    <scope>NUCLEOTIDE SEQUENCE [LARGE SCALE GENOMIC DNA]</scope>
    <source>
        <strain evidence="15 16">BSA136</strain>
    </source>
</reference>
<evidence type="ECO:0000256" key="12">
    <source>
        <dbReference type="ARBA" id="ARBA00023136"/>
    </source>
</evidence>
<comment type="catalytic activity">
    <reaction evidence="13 14">
        <text>protoporphyrinogen IX + 3 A = protoporphyrin IX + 3 AH2</text>
        <dbReference type="Rhea" id="RHEA:62000"/>
        <dbReference type="ChEBI" id="CHEBI:13193"/>
        <dbReference type="ChEBI" id="CHEBI:17499"/>
        <dbReference type="ChEBI" id="CHEBI:57306"/>
        <dbReference type="ChEBI" id="CHEBI:57307"/>
    </reaction>
</comment>
<protein>
    <recommendedName>
        <fullName evidence="4 14">Protoporphyrinogen IX oxidase</fullName>
        <shortName evidence="14">PPO</shortName>
        <ecNumber evidence="14">1.3.99.-</ecNumber>
    </recommendedName>
</protein>
<keyword evidence="10 14" id="KW-0560">Oxidoreductase</keyword>
<dbReference type="HAMAP" id="MF_02239">
    <property type="entry name" value="HemJ"/>
    <property type="match status" value="1"/>
</dbReference>
<evidence type="ECO:0000256" key="6">
    <source>
        <dbReference type="ARBA" id="ARBA00022617"/>
    </source>
</evidence>
<evidence type="ECO:0000256" key="2">
    <source>
        <dbReference type="ARBA" id="ARBA00005073"/>
    </source>
</evidence>
<evidence type="ECO:0000256" key="11">
    <source>
        <dbReference type="ARBA" id="ARBA00023004"/>
    </source>
</evidence>
<dbReference type="PANTHER" id="PTHR40255">
    <property type="entry name" value="UPF0093 MEMBRANE PROTEIN SLR1790"/>
    <property type="match status" value="1"/>
</dbReference>
<keyword evidence="8 14" id="KW-0479">Metal-binding</keyword>
<dbReference type="PANTHER" id="PTHR40255:SF1">
    <property type="entry name" value="PROTOPORPHYRINOGEN IX OXIDASE"/>
    <property type="match status" value="1"/>
</dbReference>
<feature type="binding site" description="axial binding residue" evidence="14">
    <location>
        <position position="53"/>
    </location>
    <ligand>
        <name>heme</name>
        <dbReference type="ChEBI" id="CHEBI:30413"/>
    </ligand>
    <ligandPart>
        <name>Fe</name>
        <dbReference type="ChEBI" id="CHEBI:18248"/>
    </ligandPart>
</feature>
<dbReference type="GO" id="GO:0006782">
    <property type="term" value="P:protoporphyrinogen IX biosynthetic process"/>
    <property type="evidence" value="ECO:0007669"/>
    <property type="project" value="UniProtKB-UniRule"/>
</dbReference>
<evidence type="ECO:0000256" key="1">
    <source>
        <dbReference type="ARBA" id="ARBA00004651"/>
    </source>
</evidence>
<dbReference type="Proteomes" id="UP000219182">
    <property type="component" value="Unassembled WGS sequence"/>
</dbReference>
<feature type="transmembrane region" description="Helical" evidence="14">
    <location>
        <begin position="21"/>
        <end position="40"/>
    </location>
</feature>
<dbReference type="GO" id="GO:0005886">
    <property type="term" value="C:plasma membrane"/>
    <property type="evidence" value="ECO:0007669"/>
    <property type="project" value="UniProtKB-SubCell"/>
</dbReference>
<dbReference type="AlphaFoldDB" id="A0A2A6F756"/>
<comment type="function">
    <text evidence="14">Catalyzes the oxidation of protoporphyrinogen IX to protoporphyrin IX.</text>
</comment>
<comment type="subcellular location">
    <subcellularLocation>
        <location evidence="1 14">Cell membrane</location>
        <topology evidence="1 14">Multi-pass membrane protein</topology>
    </subcellularLocation>
</comment>
<dbReference type="NCBIfam" id="TIGR00701">
    <property type="entry name" value="protoporphyrinogen oxidase HemJ"/>
    <property type="match status" value="1"/>
</dbReference>
<dbReference type="UniPathway" id="UPA00251">
    <property type="reaction ID" value="UER00324"/>
</dbReference>
<evidence type="ECO:0000313" key="15">
    <source>
        <dbReference type="EMBL" id="PDQ17777.1"/>
    </source>
</evidence>
<comment type="similarity">
    <text evidence="3 14">Belongs to the HemJ family.</text>
</comment>
<keyword evidence="5 14" id="KW-1003">Cell membrane</keyword>
<evidence type="ECO:0000256" key="13">
    <source>
        <dbReference type="ARBA" id="ARBA00048390"/>
    </source>
</evidence>
<evidence type="ECO:0000256" key="5">
    <source>
        <dbReference type="ARBA" id="ARBA00022475"/>
    </source>
</evidence>
<evidence type="ECO:0000256" key="9">
    <source>
        <dbReference type="ARBA" id="ARBA00022989"/>
    </source>
</evidence>
<keyword evidence="6 14" id="KW-0349">Heme</keyword>
<comment type="caution">
    <text evidence="15">The sequence shown here is derived from an EMBL/GenBank/DDBJ whole genome shotgun (WGS) entry which is preliminary data.</text>
</comment>
<dbReference type="GO" id="GO:0046872">
    <property type="term" value="F:metal ion binding"/>
    <property type="evidence" value="ECO:0007669"/>
    <property type="project" value="UniProtKB-UniRule"/>
</dbReference>
<comment type="cofactor">
    <cofactor evidence="14">
        <name>heme b</name>
        <dbReference type="ChEBI" id="CHEBI:60344"/>
    </cofactor>
    <text evidence="14">Binds 1 heme b (iron(II)-protoporphyrin IX) group per subunit.</text>
</comment>
<evidence type="ECO:0000256" key="3">
    <source>
        <dbReference type="ARBA" id="ARBA00006501"/>
    </source>
</evidence>
<comment type="pathway">
    <text evidence="2 14">Porphyrin-containing compound metabolism; protoporphyrin-IX biosynthesis; protoporphyrin-IX from protoporphyrinogen-IX: step 1/1.</text>
</comment>
<keyword evidence="12 14" id="KW-0472">Membrane</keyword>
<evidence type="ECO:0000313" key="16">
    <source>
        <dbReference type="Proteomes" id="UP000219182"/>
    </source>
</evidence>
<feature type="transmembrane region" description="Helical" evidence="14">
    <location>
        <begin position="94"/>
        <end position="115"/>
    </location>
</feature>
<accession>A0A2A6F756</accession>
<dbReference type="GO" id="GO:0070818">
    <property type="term" value="F:protoporphyrinogen oxidase activity"/>
    <property type="evidence" value="ECO:0007669"/>
    <property type="project" value="UniProtKB-UniRule"/>
</dbReference>
<evidence type="ECO:0000256" key="4">
    <source>
        <dbReference type="ARBA" id="ARBA00017504"/>
    </source>
</evidence>
<evidence type="ECO:0000256" key="10">
    <source>
        <dbReference type="ARBA" id="ARBA00023002"/>
    </source>
</evidence>
<feature type="transmembrane region" description="Helical" evidence="14">
    <location>
        <begin position="163"/>
        <end position="181"/>
    </location>
</feature>
<gene>
    <name evidence="15" type="ORF">CN311_28230</name>
</gene>
<feature type="binding site" description="axial binding residue" evidence="14">
    <location>
        <position position="128"/>
    </location>
    <ligand>
        <name>heme</name>
        <dbReference type="ChEBI" id="CHEBI:30413"/>
    </ligand>
    <ligandPart>
        <name>Fe</name>
        <dbReference type="ChEBI" id="CHEBI:18248"/>
    </ligandPart>
</feature>
<dbReference type="RefSeq" id="WP_097576914.1">
    <property type="nucleotide sequence ID" value="NZ_NWQG01000230.1"/>
</dbReference>
<comment type="subunit">
    <text evidence="14">Homodimer.</text>
</comment>
<evidence type="ECO:0000256" key="7">
    <source>
        <dbReference type="ARBA" id="ARBA00022692"/>
    </source>
</evidence>
<keyword evidence="9 14" id="KW-1133">Transmembrane helix</keyword>